<protein>
    <submittedName>
        <fullName evidence="2">Uncharacterized protein</fullName>
    </submittedName>
</protein>
<dbReference type="AlphaFoldDB" id="A0A8H3XKU3"/>
<comment type="caution">
    <text evidence="2">The sequence shown here is derived from an EMBL/GenBank/DDBJ whole genome shotgun (WGS) entry which is preliminary data.</text>
</comment>
<dbReference type="EMBL" id="WTPW01000902">
    <property type="protein sequence ID" value="KAF0470594.1"/>
    <property type="molecule type" value="Genomic_DNA"/>
</dbReference>
<sequence length="113" mass="12782">MSIIVGIDNGYSSLDLMAESLFTEVHTEVKVYTLFGLFGTLGGALSLMSTIYTVLFGMDKIKPWGVLYKYGCFAKQTKKIVEKKVIDNNKLDLKKFLEEYVVDTKLLDNILEK</sequence>
<feature type="transmembrane region" description="Helical" evidence="1">
    <location>
        <begin position="31"/>
        <end position="55"/>
    </location>
</feature>
<keyword evidence="1" id="KW-0472">Membrane</keyword>
<reference evidence="2 3" key="1">
    <citation type="journal article" date="2019" name="Environ. Microbiol.">
        <title>At the nexus of three kingdoms: the genome of the mycorrhizal fungus Gigaspora margarita provides insights into plant, endobacterial and fungal interactions.</title>
        <authorList>
            <person name="Venice F."/>
            <person name="Ghignone S."/>
            <person name="Salvioli di Fossalunga A."/>
            <person name="Amselem J."/>
            <person name="Novero M."/>
            <person name="Xianan X."/>
            <person name="Sedzielewska Toro K."/>
            <person name="Morin E."/>
            <person name="Lipzen A."/>
            <person name="Grigoriev I.V."/>
            <person name="Henrissat B."/>
            <person name="Martin F.M."/>
            <person name="Bonfante P."/>
        </authorList>
    </citation>
    <scope>NUCLEOTIDE SEQUENCE [LARGE SCALE GENOMIC DNA]</scope>
    <source>
        <strain evidence="2 3">BEG34</strain>
    </source>
</reference>
<evidence type="ECO:0000313" key="2">
    <source>
        <dbReference type="EMBL" id="KAF0470594.1"/>
    </source>
</evidence>
<evidence type="ECO:0000313" key="3">
    <source>
        <dbReference type="Proteomes" id="UP000439903"/>
    </source>
</evidence>
<accession>A0A8H3XKU3</accession>
<organism evidence="2 3">
    <name type="scientific">Gigaspora margarita</name>
    <dbReference type="NCBI Taxonomy" id="4874"/>
    <lineage>
        <taxon>Eukaryota</taxon>
        <taxon>Fungi</taxon>
        <taxon>Fungi incertae sedis</taxon>
        <taxon>Mucoromycota</taxon>
        <taxon>Glomeromycotina</taxon>
        <taxon>Glomeromycetes</taxon>
        <taxon>Diversisporales</taxon>
        <taxon>Gigasporaceae</taxon>
        <taxon>Gigaspora</taxon>
    </lineage>
</organism>
<keyword evidence="1" id="KW-0812">Transmembrane</keyword>
<keyword evidence="1" id="KW-1133">Transmembrane helix</keyword>
<evidence type="ECO:0000256" key="1">
    <source>
        <dbReference type="SAM" id="Phobius"/>
    </source>
</evidence>
<keyword evidence="3" id="KW-1185">Reference proteome</keyword>
<gene>
    <name evidence="2" type="ORF">F8M41_025366</name>
</gene>
<dbReference type="Proteomes" id="UP000439903">
    <property type="component" value="Unassembled WGS sequence"/>
</dbReference>
<proteinExistence type="predicted"/>
<name>A0A8H3XKU3_GIGMA</name>